<dbReference type="Gene3D" id="3.40.50.300">
    <property type="entry name" value="P-loop containing nucleotide triphosphate hydrolases"/>
    <property type="match status" value="1"/>
</dbReference>
<keyword evidence="1" id="KW-0547">Nucleotide-binding</keyword>
<evidence type="ECO:0000256" key="1">
    <source>
        <dbReference type="ARBA" id="ARBA00022741"/>
    </source>
</evidence>
<evidence type="ECO:0000259" key="4">
    <source>
        <dbReference type="Pfam" id="PF02562"/>
    </source>
</evidence>
<dbReference type="EMBL" id="HQ634178">
    <property type="protein sequence ID" value="AGN34045.1"/>
    <property type="molecule type" value="Genomic_DNA"/>
</dbReference>
<evidence type="ECO:0000313" key="10">
    <source>
        <dbReference type="Proteomes" id="UP000297591"/>
    </source>
</evidence>
<evidence type="ECO:0000256" key="3">
    <source>
        <dbReference type="SAM" id="MobiDB-lite"/>
    </source>
</evidence>
<keyword evidence="2" id="KW-0067">ATP-binding</keyword>
<dbReference type="RefSeq" id="YP_008125738.1">
    <property type="nucleotide sequence ID" value="NC_021530.1"/>
</dbReference>
<dbReference type="InterPro" id="IPR051451">
    <property type="entry name" value="PhoH2-like"/>
</dbReference>
<dbReference type="GeneID" id="16045269"/>
<reference evidence="5 10" key="2">
    <citation type="submission" date="2010-12" db="EMBL/GenBank/DDBJ databases">
        <title>The Genome Sequence of Synechococcus phage S-CAM8 0608SB47.</title>
        <authorList>
            <consortium name="The Broad Institute Genome Sequencing Platform"/>
            <person name="Henn M.R."/>
            <person name="Martiny J."/>
            <person name="Weihe C."/>
            <person name="Levin J."/>
            <person name="Malboeuf C."/>
            <person name="Casali M."/>
            <person name="Russ C."/>
            <person name="Lennon N."/>
            <person name="Chapman S.B."/>
            <person name="Erlich R."/>
            <person name="Young S.K."/>
            <person name="Yandava C."/>
            <person name="Zeng Q."/>
            <person name="Alvarado L."/>
            <person name="Anderson S."/>
            <person name="Berlin A."/>
            <person name="Chen Z."/>
            <person name="Freedman E."/>
            <person name="Gellesch M."/>
            <person name="Goldberg J."/>
            <person name="Green L."/>
            <person name="Griggs A."/>
            <person name="Gujja S."/>
            <person name="Heilman E.R."/>
            <person name="Heiman D."/>
            <person name="Hollinger A."/>
            <person name="Howarth C."/>
            <person name="Larson L."/>
            <person name="Mehta T."/>
            <person name="Pearson M."/>
            <person name="Roberts A."/>
            <person name="Ryan E."/>
            <person name="Saif S."/>
            <person name="Shea T."/>
            <person name="Shenoy N."/>
            <person name="Sisk P."/>
            <person name="Stolte C."/>
            <person name="Sykes S."/>
            <person name="White J."/>
            <person name="Haas B."/>
            <person name="Nusbaum C."/>
            <person name="Birren B."/>
        </authorList>
    </citation>
    <scope>NUCLEOTIDE SEQUENCE [LARGE SCALE GENOMIC DNA]</scope>
    <source>
        <strain evidence="5 10">0608SB47</strain>
    </source>
</reference>
<dbReference type="InterPro" id="IPR027417">
    <property type="entry name" value="P-loop_NTPase"/>
</dbReference>
<dbReference type="Pfam" id="PF02562">
    <property type="entry name" value="PhoH"/>
    <property type="match status" value="1"/>
</dbReference>
<dbReference type="Proteomes" id="UP000014318">
    <property type="component" value="Segment"/>
</dbReference>
<reference evidence="6 8" key="1">
    <citation type="submission" date="2010-11" db="EMBL/GenBank/DDBJ databases">
        <title>The Genome Sequence of Synechococcus phage S-CAM8 0608BI06.</title>
        <authorList>
            <consortium name="The Broad Institute Genome Sequencing Platform"/>
            <person name="Henn M.R."/>
            <person name="Martiny J."/>
            <person name="Weihe C."/>
            <person name="Levin J."/>
            <person name="Malboeuf C."/>
            <person name="Casali M."/>
            <person name="Russ C."/>
            <person name="Lennon N."/>
            <person name="Chapman S.B."/>
            <person name="Erlich R."/>
            <person name="Young S.K."/>
            <person name="Yandava C."/>
            <person name="Zeng Q."/>
            <person name="Alvarado L."/>
            <person name="Anderson S."/>
            <person name="Berlin A."/>
            <person name="Chen Z."/>
            <person name="Freedman E."/>
            <person name="Gellesch M."/>
            <person name="Goldberg J."/>
            <person name="Green L."/>
            <person name="Griggs A."/>
            <person name="Gujja S."/>
            <person name="Heilman E.R."/>
            <person name="Heiman D."/>
            <person name="Hollinger A."/>
            <person name="Howarth C."/>
            <person name="Larson L."/>
            <person name="Mehta T."/>
            <person name="Pearson M."/>
            <person name="Roberts A."/>
            <person name="Ryan E."/>
            <person name="Saif S."/>
            <person name="Shea T."/>
            <person name="Shenoy N."/>
            <person name="Sisk P."/>
            <person name="Stolte C."/>
            <person name="Sykes S."/>
            <person name="White J."/>
            <person name="Haas B."/>
            <person name="Nusbaum C."/>
            <person name="Birren B."/>
        </authorList>
    </citation>
    <scope>NUCLEOTIDE SEQUENCE [LARGE SCALE GENOMIC DNA]</scope>
    <source>
        <strain evidence="6">S-CAM8 06008BI06</strain>
    </source>
</reference>
<dbReference type="InterPro" id="IPR003714">
    <property type="entry name" value="PhoH"/>
</dbReference>
<feature type="compositionally biased region" description="Polar residues" evidence="3">
    <location>
        <begin position="9"/>
        <end position="20"/>
    </location>
</feature>
<dbReference type="KEGG" id="vg:16045269"/>
<keyword evidence="8" id="KW-1185">Reference proteome</keyword>
<dbReference type="SUPFAM" id="SSF52540">
    <property type="entry name" value="P-loop containing nucleoside triphosphate hydrolases"/>
    <property type="match status" value="1"/>
</dbReference>
<evidence type="ECO:0000256" key="2">
    <source>
        <dbReference type="ARBA" id="ARBA00022840"/>
    </source>
</evidence>
<dbReference type="Proteomes" id="UP000224839">
    <property type="component" value="Segment"/>
</dbReference>
<gene>
    <name evidence="7" type="ORF">P29A0810_207</name>
    <name evidence="6" type="ORF">SXCG_00083</name>
    <name evidence="5" type="ORF">SXFG_00122</name>
</gene>
<dbReference type="OrthoDB" id="8501at10239"/>
<evidence type="ECO:0000313" key="9">
    <source>
        <dbReference type="Proteomes" id="UP000224839"/>
    </source>
</evidence>
<feature type="domain" description="PhoH-like protein" evidence="4">
    <location>
        <begin position="37"/>
        <end position="243"/>
    </location>
</feature>
<dbReference type="PANTHER" id="PTHR30473">
    <property type="entry name" value="PROTEIN PHOH"/>
    <property type="match status" value="1"/>
</dbReference>
<evidence type="ECO:0000313" key="5">
    <source>
        <dbReference type="EMBL" id="AET72672.1"/>
    </source>
</evidence>
<sequence length="253" mass="29095">MPRARKRNTTSNPVPSNMTAKQIRRKKPIDKSYMVPINPLTPNQEIVFQQYAEGQNILLHGAAGTGKTFITLYLALQEVLDEYTPYDKIYIVRSLVPTREIGFLPGDHEDKSALYQIPYKNMVRYMFSMPDDNSFDMLYDNLRAQETISFWSTSFIRGVTMDNCIVIVDEFSNLNFHELDSMITRIGEDSKIMLCGDITQTDLVKENEKSGIADFIKILQSMREFTCVEFGIEDIVRSGLVKSYLMTKYNLGF</sequence>
<proteinExistence type="predicted"/>
<reference evidence="7 9" key="3">
    <citation type="journal article" date="2016" name="Virology">
        <title>The genomic content and context of auxiliary metabolic genes in marine cyanomyoviruses.</title>
        <authorList>
            <person name="Crummett L.T."/>
            <person name="Puxty R.J."/>
            <person name="Weihe C."/>
            <person name="Marston M.F."/>
            <person name="Martiny J.B."/>
        </authorList>
    </citation>
    <scope>NUCLEOTIDE SEQUENCE [LARGE SCALE GENOMIC DNA]</scope>
    <source>
        <strain evidence="7">0810PA29</strain>
    </source>
</reference>
<accession>G8EXY2</accession>
<dbReference type="EMBL" id="KU686203">
    <property type="protein sequence ID" value="AOV60143.1"/>
    <property type="molecule type" value="Genomic_DNA"/>
</dbReference>
<evidence type="ECO:0000313" key="6">
    <source>
        <dbReference type="EMBL" id="AGN34045.1"/>
    </source>
</evidence>
<dbReference type="Proteomes" id="UP000297591">
    <property type="component" value="Segment"/>
</dbReference>
<organism evidence="5 10">
    <name type="scientific">Synechococcus phage S-CAM8</name>
    <dbReference type="NCBI Taxonomy" id="754038"/>
    <lineage>
        <taxon>Viruses</taxon>
        <taxon>Duplodnaviria</taxon>
        <taxon>Heunggongvirae</taxon>
        <taxon>Uroviricota</taxon>
        <taxon>Caudoviricetes</taxon>
        <taxon>Pantevenvirales</taxon>
        <taxon>Kyanoviridae</taxon>
        <taxon>Neritesvirus</taxon>
        <taxon>Neritesvirus scam8</taxon>
    </lineage>
</organism>
<evidence type="ECO:0000313" key="7">
    <source>
        <dbReference type="EMBL" id="AOV60143.1"/>
    </source>
</evidence>
<name>G8EXY2_9CAUD</name>
<dbReference type="EMBL" id="JF974299">
    <property type="protein sequence ID" value="AET72672.1"/>
    <property type="molecule type" value="Genomic_DNA"/>
</dbReference>
<protein>
    <submittedName>
        <fullName evidence="7">PhoH</fullName>
    </submittedName>
    <submittedName>
        <fullName evidence="5">Phosphate-starvation inducible protein</fullName>
    </submittedName>
</protein>
<dbReference type="PANTHER" id="PTHR30473:SF2">
    <property type="entry name" value="PIN DOMAIN-CONTAINING PROTEIN"/>
    <property type="match status" value="1"/>
</dbReference>
<evidence type="ECO:0000313" key="8">
    <source>
        <dbReference type="Proteomes" id="UP000014318"/>
    </source>
</evidence>
<dbReference type="GO" id="GO:0005524">
    <property type="term" value="F:ATP binding"/>
    <property type="evidence" value="ECO:0007669"/>
    <property type="project" value="UniProtKB-KW"/>
</dbReference>
<feature type="region of interest" description="Disordered" evidence="3">
    <location>
        <begin position="1"/>
        <end position="23"/>
    </location>
</feature>